<evidence type="ECO:0000256" key="1">
    <source>
        <dbReference type="SAM" id="MobiDB-lite"/>
    </source>
</evidence>
<evidence type="ECO:0000259" key="2">
    <source>
        <dbReference type="Pfam" id="PF03080"/>
    </source>
</evidence>
<sequence>MSRRTVPIRRTQEDEWIPHRRTQLNHSFYDSMVYAVVKLDGEYYGARASLTYGALSYGEFSLAQIWVASGPSGELNTVESGWRVTSRDNKTRLFTYWTKIKELGGKNGKKRGGDDDDEGDMDKATDKYMTHRNVKSSKKMKK</sequence>
<proteinExistence type="predicted"/>
<keyword evidence="4" id="KW-1185">Reference proteome</keyword>
<feature type="region of interest" description="Disordered" evidence="1">
    <location>
        <begin position="104"/>
        <end position="142"/>
    </location>
</feature>
<protein>
    <recommendedName>
        <fullName evidence="2">Neprosin PEP catalytic domain-containing protein</fullName>
    </recommendedName>
</protein>
<dbReference type="InterPro" id="IPR053168">
    <property type="entry name" value="Glutamic_endopeptidase"/>
</dbReference>
<reference evidence="3 4" key="1">
    <citation type="journal article" date="2018" name="Sci. Data">
        <title>The draft genome sequence of cork oak.</title>
        <authorList>
            <person name="Ramos A.M."/>
            <person name="Usie A."/>
            <person name="Barbosa P."/>
            <person name="Barros P.M."/>
            <person name="Capote T."/>
            <person name="Chaves I."/>
            <person name="Simoes F."/>
            <person name="Abreu I."/>
            <person name="Carrasquinho I."/>
            <person name="Faro C."/>
            <person name="Guimaraes J.B."/>
            <person name="Mendonca D."/>
            <person name="Nobrega F."/>
            <person name="Rodrigues L."/>
            <person name="Saibo N.J.M."/>
            <person name="Varela M.C."/>
            <person name="Egas C."/>
            <person name="Matos J."/>
            <person name="Miguel C.M."/>
            <person name="Oliveira M.M."/>
            <person name="Ricardo C.P."/>
            <person name="Goncalves S."/>
        </authorList>
    </citation>
    <scope>NUCLEOTIDE SEQUENCE [LARGE SCALE GENOMIC DNA]</scope>
    <source>
        <strain evidence="4">cv. HL8</strain>
    </source>
</reference>
<dbReference type="InterPro" id="IPR004314">
    <property type="entry name" value="Neprosin"/>
</dbReference>
<name>A0AAW0KIQ4_QUESU</name>
<dbReference type="PANTHER" id="PTHR31589">
    <property type="entry name" value="PROTEIN, PUTATIVE (DUF239)-RELATED-RELATED"/>
    <property type="match status" value="1"/>
</dbReference>
<accession>A0AAW0KIQ4</accession>
<organism evidence="3 4">
    <name type="scientific">Quercus suber</name>
    <name type="common">Cork oak</name>
    <dbReference type="NCBI Taxonomy" id="58331"/>
    <lineage>
        <taxon>Eukaryota</taxon>
        <taxon>Viridiplantae</taxon>
        <taxon>Streptophyta</taxon>
        <taxon>Embryophyta</taxon>
        <taxon>Tracheophyta</taxon>
        <taxon>Spermatophyta</taxon>
        <taxon>Magnoliopsida</taxon>
        <taxon>eudicotyledons</taxon>
        <taxon>Gunneridae</taxon>
        <taxon>Pentapetalae</taxon>
        <taxon>rosids</taxon>
        <taxon>fabids</taxon>
        <taxon>Fagales</taxon>
        <taxon>Fagaceae</taxon>
        <taxon>Quercus</taxon>
    </lineage>
</organism>
<gene>
    <name evidence="3" type="ORF">CFP56_019939</name>
</gene>
<evidence type="ECO:0000313" key="3">
    <source>
        <dbReference type="EMBL" id="KAK7838331.1"/>
    </source>
</evidence>
<dbReference type="EMBL" id="PKMF04000308">
    <property type="protein sequence ID" value="KAK7838331.1"/>
    <property type="molecule type" value="Genomic_DNA"/>
</dbReference>
<evidence type="ECO:0000313" key="4">
    <source>
        <dbReference type="Proteomes" id="UP000237347"/>
    </source>
</evidence>
<dbReference type="AlphaFoldDB" id="A0AAW0KIQ4"/>
<feature type="domain" description="Neprosin PEP catalytic" evidence="2">
    <location>
        <begin position="58"/>
        <end position="107"/>
    </location>
</feature>
<feature type="compositionally biased region" description="Basic residues" evidence="1">
    <location>
        <begin position="130"/>
        <end position="142"/>
    </location>
</feature>
<dbReference type="Proteomes" id="UP000237347">
    <property type="component" value="Unassembled WGS sequence"/>
</dbReference>
<comment type="caution">
    <text evidence="3">The sequence shown here is derived from an EMBL/GenBank/DDBJ whole genome shotgun (WGS) entry which is preliminary data.</text>
</comment>
<dbReference type="PANTHER" id="PTHR31589:SF221">
    <property type="entry name" value="LIGASE, PUTATIVE (DUF239)-RELATED"/>
    <property type="match status" value="1"/>
</dbReference>
<dbReference type="Gene3D" id="3.90.1320.10">
    <property type="entry name" value="Outer-capsid protein sigma 3, large lobe"/>
    <property type="match status" value="1"/>
</dbReference>
<dbReference type="Pfam" id="PF03080">
    <property type="entry name" value="Neprosin"/>
    <property type="match status" value="1"/>
</dbReference>